<dbReference type="PANTHER" id="PTHR11360:SF93">
    <property type="entry name" value="MONOCARBOXYLATE TRANSPORTER 7-LIKE PROTEIN"/>
    <property type="match status" value="1"/>
</dbReference>
<dbReference type="Pfam" id="PF07690">
    <property type="entry name" value="MFS_1"/>
    <property type="match status" value="1"/>
</dbReference>
<keyword evidence="1" id="KW-0812">Transmembrane</keyword>
<dbReference type="InterPro" id="IPR036259">
    <property type="entry name" value="MFS_trans_sf"/>
</dbReference>
<keyword evidence="1" id="KW-0472">Membrane</keyword>
<dbReference type="InterPro" id="IPR050327">
    <property type="entry name" value="Proton-linked_MCT"/>
</dbReference>
<evidence type="ECO:0000313" key="3">
    <source>
        <dbReference type="Proteomes" id="UP000192247"/>
    </source>
</evidence>
<feature type="transmembrane region" description="Helical" evidence="1">
    <location>
        <begin position="52"/>
        <end position="68"/>
    </location>
</feature>
<reference evidence="2 3" key="1">
    <citation type="journal article" date="2017" name="Gigascience">
        <title>Draft genome of the honey bee ectoparasitic mite, Tropilaelaps mercedesae, is shaped by the parasitic life history.</title>
        <authorList>
            <person name="Dong X."/>
            <person name="Armstrong S.D."/>
            <person name="Xia D."/>
            <person name="Makepeace B.L."/>
            <person name="Darby A.C."/>
            <person name="Kadowaki T."/>
        </authorList>
    </citation>
    <scope>NUCLEOTIDE SEQUENCE [LARGE SCALE GENOMIC DNA]</scope>
    <source>
        <strain evidence="2">Wuxi-XJTLU</strain>
    </source>
</reference>
<dbReference type="Gene3D" id="1.20.1250.20">
    <property type="entry name" value="MFS general substrate transporter like domains"/>
    <property type="match status" value="1"/>
</dbReference>
<dbReference type="Proteomes" id="UP000192247">
    <property type="component" value="Unassembled WGS sequence"/>
</dbReference>
<keyword evidence="3" id="KW-1185">Reference proteome</keyword>
<protein>
    <submittedName>
        <fullName evidence="2">Monocarboxylate transporter 12-like</fullName>
    </submittedName>
</protein>
<dbReference type="PANTHER" id="PTHR11360">
    <property type="entry name" value="MONOCARBOXYLATE TRANSPORTER"/>
    <property type="match status" value="1"/>
</dbReference>
<dbReference type="InParanoid" id="A0A1V9XK38"/>
<dbReference type="GO" id="GO:0022857">
    <property type="term" value="F:transmembrane transporter activity"/>
    <property type="evidence" value="ECO:0007669"/>
    <property type="project" value="InterPro"/>
</dbReference>
<organism evidence="2 3">
    <name type="scientific">Tropilaelaps mercedesae</name>
    <dbReference type="NCBI Taxonomy" id="418985"/>
    <lineage>
        <taxon>Eukaryota</taxon>
        <taxon>Metazoa</taxon>
        <taxon>Ecdysozoa</taxon>
        <taxon>Arthropoda</taxon>
        <taxon>Chelicerata</taxon>
        <taxon>Arachnida</taxon>
        <taxon>Acari</taxon>
        <taxon>Parasitiformes</taxon>
        <taxon>Mesostigmata</taxon>
        <taxon>Gamasina</taxon>
        <taxon>Dermanyssoidea</taxon>
        <taxon>Laelapidae</taxon>
        <taxon>Tropilaelaps</taxon>
    </lineage>
</organism>
<dbReference type="SUPFAM" id="SSF103473">
    <property type="entry name" value="MFS general substrate transporter"/>
    <property type="match status" value="1"/>
</dbReference>
<feature type="transmembrane region" description="Helical" evidence="1">
    <location>
        <begin position="118"/>
        <end position="136"/>
    </location>
</feature>
<dbReference type="InterPro" id="IPR011701">
    <property type="entry name" value="MFS"/>
</dbReference>
<feature type="transmembrane region" description="Helical" evidence="1">
    <location>
        <begin position="28"/>
        <end position="46"/>
    </location>
</feature>
<feature type="transmembrane region" description="Helical" evidence="1">
    <location>
        <begin position="89"/>
        <end position="106"/>
    </location>
</feature>
<dbReference type="EMBL" id="MNPL01009050">
    <property type="protein sequence ID" value="OQR73910.1"/>
    <property type="molecule type" value="Genomic_DNA"/>
</dbReference>
<dbReference type="STRING" id="418985.A0A1V9XK38"/>
<dbReference type="OrthoDB" id="6511608at2759"/>
<proteinExistence type="predicted"/>
<sequence>YPGALSLATSTFISPVVVALCRRRSPRVAAVLGGLLSTLGCLFTSFTTQFHQIFVSWCFVVGIGLGVARETANIVVGSYFKRKRESVELLCLAATGLGVAVLNHFLHHVLGSLGWRHGLQATTGAVSSLFIIGMLYRPASLYHPQRRAIVHLKNQVRPKEAANGIIR</sequence>
<evidence type="ECO:0000256" key="1">
    <source>
        <dbReference type="SAM" id="Phobius"/>
    </source>
</evidence>
<evidence type="ECO:0000313" key="2">
    <source>
        <dbReference type="EMBL" id="OQR73910.1"/>
    </source>
</evidence>
<feature type="non-terminal residue" evidence="2">
    <location>
        <position position="1"/>
    </location>
</feature>
<keyword evidence="1" id="KW-1133">Transmembrane helix</keyword>
<gene>
    <name evidence="2" type="ORF">BIW11_09433</name>
</gene>
<comment type="caution">
    <text evidence="2">The sequence shown here is derived from an EMBL/GenBank/DDBJ whole genome shotgun (WGS) entry which is preliminary data.</text>
</comment>
<dbReference type="AlphaFoldDB" id="A0A1V9XK38"/>
<name>A0A1V9XK38_9ACAR</name>
<accession>A0A1V9XK38</accession>